<dbReference type="GO" id="GO:0005737">
    <property type="term" value="C:cytoplasm"/>
    <property type="evidence" value="ECO:0007669"/>
    <property type="project" value="UniProtKB-SubCell"/>
</dbReference>
<accession>A0A0P7BS76</accession>
<evidence type="ECO:0000313" key="7">
    <source>
        <dbReference type="EMBL" id="KPM47286.1"/>
    </source>
</evidence>
<dbReference type="Pfam" id="PF06325">
    <property type="entry name" value="PrmA"/>
    <property type="match status" value="1"/>
</dbReference>
<feature type="binding site" evidence="6">
    <location>
        <position position="169"/>
    </location>
    <ligand>
        <name>S-adenosyl-L-methionine</name>
        <dbReference type="ChEBI" id="CHEBI:59789"/>
    </ligand>
</feature>
<evidence type="ECO:0000256" key="6">
    <source>
        <dbReference type="HAMAP-Rule" id="MF_00735"/>
    </source>
</evidence>
<dbReference type="STRING" id="1605367.AFM12_15940"/>
<dbReference type="EC" id="2.1.1.-" evidence="6"/>
<dbReference type="PIRSF" id="PIRSF000401">
    <property type="entry name" value="RPL11_MTase"/>
    <property type="match status" value="1"/>
</dbReference>
<keyword evidence="3 6" id="KW-0489">Methyltransferase</keyword>
<comment type="catalytic activity">
    <reaction evidence="6">
        <text>L-lysyl-[protein] + 3 S-adenosyl-L-methionine = N(6),N(6),N(6)-trimethyl-L-lysyl-[protein] + 3 S-adenosyl-L-homocysteine + 3 H(+)</text>
        <dbReference type="Rhea" id="RHEA:54192"/>
        <dbReference type="Rhea" id="RHEA-COMP:9752"/>
        <dbReference type="Rhea" id="RHEA-COMP:13826"/>
        <dbReference type="ChEBI" id="CHEBI:15378"/>
        <dbReference type="ChEBI" id="CHEBI:29969"/>
        <dbReference type="ChEBI" id="CHEBI:57856"/>
        <dbReference type="ChEBI" id="CHEBI:59789"/>
        <dbReference type="ChEBI" id="CHEBI:61961"/>
    </reaction>
</comment>
<keyword evidence="8" id="KW-1185">Reference proteome</keyword>
<dbReference type="Proteomes" id="UP000050454">
    <property type="component" value="Unassembled WGS sequence"/>
</dbReference>
<dbReference type="InterPro" id="IPR029063">
    <property type="entry name" value="SAM-dependent_MTases_sf"/>
</dbReference>
<dbReference type="PANTHER" id="PTHR43648:SF1">
    <property type="entry name" value="ELECTRON TRANSFER FLAVOPROTEIN BETA SUBUNIT LYSINE METHYLTRANSFERASE"/>
    <property type="match status" value="1"/>
</dbReference>
<evidence type="ECO:0000256" key="2">
    <source>
        <dbReference type="ARBA" id="ARBA00022490"/>
    </source>
</evidence>
<dbReference type="RefSeq" id="WP_055150138.1">
    <property type="nucleotide sequence ID" value="NZ_JXSZ01000012.1"/>
</dbReference>
<evidence type="ECO:0000256" key="3">
    <source>
        <dbReference type="ARBA" id="ARBA00022603"/>
    </source>
</evidence>
<feature type="binding site" evidence="6">
    <location>
        <position position="126"/>
    </location>
    <ligand>
        <name>S-adenosyl-L-methionine</name>
        <dbReference type="ChEBI" id="CHEBI:59789"/>
    </ligand>
</feature>
<dbReference type="AlphaFoldDB" id="A0A0P7BS76"/>
<dbReference type="OrthoDB" id="9785995at2"/>
<dbReference type="SUPFAM" id="SSF53335">
    <property type="entry name" value="S-adenosyl-L-methionine-dependent methyltransferases"/>
    <property type="match status" value="1"/>
</dbReference>
<dbReference type="PATRIC" id="fig|1605367.3.peg.617"/>
<keyword evidence="7" id="KW-0689">Ribosomal protein</keyword>
<reference evidence="7 8" key="1">
    <citation type="submission" date="2015-07" db="EMBL/GenBank/DDBJ databases">
        <title>The draft genome sequence of Leadbetterella sp. JN14-9.</title>
        <authorList>
            <person name="Liu Y."/>
            <person name="Du J."/>
            <person name="Shao Z."/>
        </authorList>
    </citation>
    <scope>NUCLEOTIDE SEQUENCE [LARGE SCALE GENOMIC DNA]</scope>
    <source>
        <strain evidence="7 8">JN14-9</strain>
    </source>
</reference>
<evidence type="ECO:0000256" key="5">
    <source>
        <dbReference type="ARBA" id="ARBA00022691"/>
    </source>
</evidence>
<sequence>MNYFEATIEVNADFAEILIAELAEIGFDTFLENDNGLQAYITEELFDDQAFKLLMEDYSTKTSLFYSIKGIEKQNWNAEWEKSFDPIEVNDQIRVRATFHEAKEGVPYEIIITPKMSFGTGHHETTAQVMQLQLEVDHQKKKVLDVGTGTGILAILAEKLGAGSIRAFDIDEWSVENTLENIELNNCYNISVGQGTIKDETKEEYDIVIANINRNILLEELSIYSTFLKKGGILMLSGFYEKDGPDIEAECNNYSLKKVKLISKKDWAAVVYTKQ</sequence>
<dbReference type="InterPro" id="IPR004498">
    <property type="entry name" value="Ribosomal_PrmA_MeTrfase"/>
</dbReference>
<protein>
    <recommendedName>
        <fullName evidence="6">Ribosomal protein L11 methyltransferase</fullName>
        <shortName evidence="6">L11 Mtase</shortName>
        <ecNumber evidence="6">2.1.1.-</ecNumber>
    </recommendedName>
</protein>
<dbReference type="CDD" id="cd02440">
    <property type="entry name" value="AdoMet_MTases"/>
    <property type="match status" value="1"/>
</dbReference>
<dbReference type="GO" id="GO:0005840">
    <property type="term" value="C:ribosome"/>
    <property type="evidence" value="ECO:0007669"/>
    <property type="project" value="UniProtKB-KW"/>
</dbReference>
<gene>
    <name evidence="6" type="primary">prmA</name>
    <name evidence="7" type="ORF">AFM12_15940</name>
</gene>
<dbReference type="EMBL" id="LGTQ01000012">
    <property type="protein sequence ID" value="KPM47286.1"/>
    <property type="molecule type" value="Genomic_DNA"/>
</dbReference>
<comment type="subcellular location">
    <subcellularLocation>
        <location evidence="6">Cytoplasm</location>
    </subcellularLocation>
</comment>
<evidence type="ECO:0000313" key="8">
    <source>
        <dbReference type="Proteomes" id="UP000050454"/>
    </source>
</evidence>
<proteinExistence type="inferred from homology"/>
<feature type="binding site" evidence="6">
    <location>
        <position position="211"/>
    </location>
    <ligand>
        <name>S-adenosyl-L-methionine</name>
        <dbReference type="ChEBI" id="CHEBI:59789"/>
    </ligand>
</feature>
<dbReference type="NCBIfam" id="NF001785">
    <property type="entry name" value="PRK00517.2-2"/>
    <property type="match status" value="1"/>
</dbReference>
<keyword evidence="4 6" id="KW-0808">Transferase</keyword>
<dbReference type="PANTHER" id="PTHR43648">
    <property type="entry name" value="ELECTRON TRANSFER FLAVOPROTEIN BETA SUBUNIT LYSINE METHYLTRANSFERASE"/>
    <property type="match status" value="1"/>
</dbReference>
<organism evidence="7 8">
    <name type="scientific">Jiulongibacter sediminis</name>
    <dbReference type="NCBI Taxonomy" id="1605367"/>
    <lineage>
        <taxon>Bacteria</taxon>
        <taxon>Pseudomonadati</taxon>
        <taxon>Bacteroidota</taxon>
        <taxon>Cytophagia</taxon>
        <taxon>Cytophagales</taxon>
        <taxon>Leadbetterellaceae</taxon>
        <taxon>Jiulongibacter</taxon>
    </lineage>
</organism>
<comment type="caution">
    <text evidence="7">The sequence shown here is derived from an EMBL/GenBank/DDBJ whole genome shotgun (WGS) entry which is preliminary data.</text>
</comment>
<name>A0A0P7BS76_9BACT</name>
<dbReference type="GO" id="GO:0032259">
    <property type="term" value="P:methylation"/>
    <property type="evidence" value="ECO:0007669"/>
    <property type="project" value="UniProtKB-KW"/>
</dbReference>
<feature type="binding site" evidence="6">
    <location>
        <position position="147"/>
    </location>
    <ligand>
        <name>S-adenosyl-L-methionine</name>
        <dbReference type="ChEBI" id="CHEBI:59789"/>
    </ligand>
</feature>
<keyword evidence="2 6" id="KW-0963">Cytoplasm</keyword>
<dbReference type="HAMAP" id="MF_00735">
    <property type="entry name" value="Methyltr_PrmA"/>
    <property type="match status" value="1"/>
</dbReference>
<comment type="similarity">
    <text evidence="1 6">Belongs to the methyltransferase superfamily. PrmA family.</text>
</comment>
<dbReference type="InterPro" id="IPR050078">
    <property type="entry name" value="Ribosomal_L11_MeTrfase_PrmA"/>
</dbReference>
<evidence type="ECO:0000256" key="1">
    <source>
        <dbReference type="ARBA" id="ARBA00009741"/>
    </source>
</evidence>
<evidence type="ECO:0000256" key="4">
    <source>
        <dbReference type="ARBA" id="ARBA00022679"/>
    </source>
</evidence>
<dbReference type="Gene3D" id="3.40.50.150">
    <property type="entry name" value="Vaccinia Virus protein VP39"/>
    <property type="match status" value="1"/>
</dbReference>
<dbReference type="GO" id="GO:0016279">
    <property type="term" value="F:protein-lysine N-methyltransferase activity"/>
    <property type="evidence" value="ECO:0007669"/>
    <property type="project" value="RHEA"/>
</dbReference>
<keyword evidence="5 6" id="KW-0949">S-adenosyl-L-methionine</keyword>
<comment type="function">
    <text evidence="6">Methylates ribosomal protein L11.</text>
</comment>
<keyword evidence="7" id="KW-0687">Ribonucleoprotein</keyword>